<reference evidence="1 2" key="1">
    <citation type="journal article" date="2016" name="Nat. Commun.">
        <title>Extremotolerant tardigrade genome and improved radiotolerance of human cultured cells by tardigrade-unique protein.</title>
        <authorList>
            <person name="Hashimoto T."/>
            <person name="Horikawa D.D."/>
            <person name="Saito Y."/>
            <person name="Kuwahara H."/>
            <person name="Kozuka-Hata H."/>
            <person name="Shin-I T."/>
            <person name="Minakuchi Y."/>
            <person name="Ohishi K."/>
            <person name="Motoyama A."/>
            <person name="Aizu T."/>
            <person name="Enomoto A."/>
            <person name="Kondo K."/>
            <person name="Tanaka S."/>
            <person name="Hara Y."/>
            <person name="Koshikawa S."/>
            <person name="Sagara H."/>
            <person name="Miura T."/>
            <person name="Yokobori S."/>
            <person name="Miyagawa K."/>
            <person name="Suzuki Y."/>
            <person name="Kubo T."/>
            <person name="Oyama M."/>
            <person name="Kohara Y."/>
            <person name="Fujiyama A."/>
            <person name="Arakawa K."/>
            <person name="Katayama T."/>
            <person name="Toyoda A."/>
            <person name="Kunieda T."/>
        </authorList>
    </citation>
    <scope>NUCLEOTIDE SEQUENCE [LARGE SCALE GENOMIC DNA]</scope>
    <source>
        <strain evidence="1 2">YOKOZUNA-1</strain>
    </source>
</reference>
<feature type="non-terminal residue" evidence="1">
    <location>
        <position position="1"/>
    </location>
</feature>
<evidence type="ECO:0000313" key="1">
    <source>
        <dbReference type="EMBL" id="GAV08001.1"/>
    </source>
</evidence>
<proteinExistence type="predicted"/>
<gene>
    <name evidence="1" type="primary">RvY_17766</name>
    <name evidence="1" type="synonym">RvY_17766.2</name>
    <name evidence="1" type="ORF">RvY_17766-2</name>
</gene>
<organism evidence="1 2">
    <name type="scientific">Ramazzottius varieornatus</name>
    <name type="common">Water bear</name>
    <name type="synonym">Tardigrade</name>
    <dbReference type="NCBI Taxonomy" id="947166"/>
    <lineage>
        <taxon>Eukaryota</taxon>
        <taxon>Metazoa</taxon>
        <taxon>Ecdysozoa</taxon>
        <taxon>Tardigrada</taxon>
        <taxon>Eutardigrada</taxon>
        <taxon>Parachela</taxon>
        <taxon>Hypsibioidea</taxon>
        <taxon>Ramazzottiidae</taxon>
        <taxon>Ramazzottius</taxon>
    </lineage>
</organism>
<keyword evidence="2" id="KW-1185">Reference proteome</keyword>
<sequence>LHCLRRSRILGRNCCSDGPSYHSTGRSGLWVQFMLFRSSHASAGGTGSNATRLPAGVDQKRRQGCLLTCKTSTPGAKTPFDSLRYVSPTT</sequence>
<accession>A0A1D1W3H1</accession>
<dbReference type="EMBL" id="BDGG01000016">
    <property type="protein sequence ID" value="GAV08001.1"/>
    <property type="molecule type" value="Genomic_DNA"/>
</dbReference>
<name>A0A1D1W3H1_RAMVA</name>
<dbReference type="Proteomes" id="UP000186922">
    <property type="component" value="Unassembled WGS sequence"/>
</dbReference>
<evidence type="ECO:0000313" key="2">
    <source>
        <dbReference type="Proteomes" id="UP000186922"/>
    </source>
</evidence>
<dbReference type="AlphaFoldDB" id="A0A1D1W3H1"/>
<protein>
    <submittedName>
        <fullName evidence="1">Uncharacterized protein</fullName>
    </submittedName>
</protein>
<comment type="caution">
    <text evidence="1">The sequence shown here is derived from an EMBL/GenBank/DDBJ whole genome shotgun (WGS) entry which is preliminary data.</text>
</comment>